<dbReference type="AlphaFoldDB" id="A0A853DA71"/>
<dbReference type="InterPro" id="IPR052520">
    <property type="entry name" value="ATL_DNA_repair"/>
</dbReference>
<evidence type="ECO:0000313" key="4">
    <source>
        <dbReference type="Proteomes" id="UP000571817"/>
    </source>
</evidence>
<organism evidence="3 4">
    <name type="scientific">Allobranchiibius huperziae</name>
    <dbReference type="NCBI Taxonomy" id="1874116"/>
    <lineage>
        <taxon>Bacteria</taxon>
        <taxon>Bacillati</taxon>
        <taxon>Actinomycetota</taxon>
        <taxon>Actinomycetes</taxon>
        <taxon>Micrococcales</taxon>
        <taxon>Dermacoccaceae</taxon>
        <taxon>Allobranchiibius</taxon>
    </lineage>
</organism>
<evidence type="ECO:0000259" key="2">
    <source>
        <dbReference type="Pfam" id="PF01035"/>
    </source>
</evidence>
<dbReference type="Gene3D" id="1.10.10.10">
    <property type="entry name" value="Winged helix-like DNA-binding domain superfamily/Winged helix DNA-binding domain"/>
    <property type="match status" value="1"/>
</dbReference>
<proteinExistence type="predicted"/>
<gene>
    <name evidence="3" type="ORF">HNR15_000450</name>
</gene>
<dbReference type="InterPro" id="IPR036388">
    <property type="entry name" value="WH-like_DNA-bd_sf"/>
</dbReference>
<sequence>MDLRSSVYAIVRLVPPGTVVSYGDIAGMLAMSPRMVGRFMALCEQEDVPWWRVVSSYGDLPAHVRVHALDHWDDEGLVLKPNGLGVAIRRYRADLADLADAAEAALGPLPGLADDDSFTE</sequence>
<feature type="domain" description="Methylated-DNA-[protein]-cysteine S-methyltransferase DNA binding" evidence="2">
    <location>
        <begin position="4"/>
        <end position="61"/>
    </location>
</feature>
<dbReference type="PANTHER" id="PTHR42942:SF1">
    <property type="entry name" value="ALKYLTRANSFERASE-LIKE PROTEIN 1"/>
    <property type="match status" value="1"/>
</dbReference>
<dbReference type="CDD" id="cd06445">
    <property type="entry name" value="ATase"/>
    <property type="match status" value="1"/>
</dbReference>
<dbReference type="EMBL" id="JACCFW010000001">
    <property type="protein sequence ID" value="NYJ73487.1"/>
    <property type="molecule type" value="Genomic_DNA"/>
</dbReference>
<name>A0A853DA71_9MICO</name>
<reference evidence="3 4" key="1">
    <citation type="submission" date="2020-07" db="EMBL/GenBank/DDBJ databases">
        <title>Sequencing the genomes of 1000 actinobacteria strains.</title>
        <authorList>
            <person name="Klenk H.-P."/>
        </authorList>
    </citation>
    <scope>NUCLEOTIDE SEQUENCE [LARGE SCALE GENOMIC DNA]</scope>
    <source>
        <strain evidence="3 4">DSM 29531</strain>
    </source>
</reference>
<dbReference type="GO" id="GO:0006281">
    <property type="term" value="P:DNA repair"/>
    <property type="evidence" value="ECO:0007669"/>
    <property type="project" value="InterPro"/>
</dbReference>
<keyword evidence="4" id="KW-1185">Reference proteome</keyword>
<keyword evidence="1" id="KW-0227">DNA damage</keyword>
<dbReference type="InterPro" id="IPR014048">
    <property type="entry name" value="MethylDNA_cys_MeTrfase_DNA-bd"/>
</dbReference>
<protein>
    <submittedName>
        <fullName evidence="3">Alkylated DNA nucleotide flippase Atl1</fullName>
    </submittedName>
</protein>
<evidence type="ECO:0000256" key="1">
    <source>
        <dbReference type="ARBA" id="ARBA00022763"/>
    </source>
</evidence>
<dbReference type="RefSeq" id="WP_179478784.1">
    <property type="nucleotide sequence ID" value="NZ_JACCFW010000001.1"/>
</dbReference>
<dbReference type="InterPro" id="IPR036217">
    <property type="entry name" value="MethylDNA_cys_MeTrfase_DNAb"/>
</dbReference>
<dbReference type="SUPFAM" id="SSF46767">
    <property type="entry name" value="Methylated DNA-protein cysteine methyltransferase, C-terminal domain"/>
    <property type="match status" value="1"/>
</dbReference>
<dbReference type="PANTHER" id="PTHR42942">
    <property type="entry name" value="6-O-METHYLGUANINE DNA METHYLTRANSFERASE"/>
    <property type="match status" value="1"/>
</dbReference>
<accession>A0A853DA71</accession>
<evidence type="ECO:0000313" key="3">
    <source>
        <dbReference type="EMBL" id="NYJ73487.1"/>
    </source>
</evidence>
<dbReference type="Pfam" id="PF01035">
    <property type="entry name" value="DNA_binding_1"/>
    <property type="match status" value="1"/>
</dbReference>
<dbReference type="GO" id="GO:0003824">
    <property type="term" value="F:catalytic activity"/>
    <property type="evidence" value="ECO:0007669"/>
    <property type="project" value="InterPro"/>
</dbReference>
<dbReference type="Proteomes" id="UP000571817">
    <property type="component" value="Unassembled WGS sequence"/>
</dbReference>
<comment type="caution">
    <text evidence="3">The sequence shown here is derived from an EMBL/GenBank/DDBJ whole genome shotgun (WGS) entry which is preliminary data.</text>
</comment>